<dbReference type="SUPFAM" id="SSF52540">
    <property type="entry name" value="P-loop containing nucleoside triphosphate hydrolases"/>
    <property type="match status" value="1"/>
</dbReference>
<keyword evidence="5 8" id="KW-1133">Transmembrane helix</keyword>
<dbReference type="InterPro" id="IPR036640">
    <property type="entry name" value="ABC1_TM_sf"/>
</dbReference>
<keyword evidence="3" id="KW-0547">Nucleotide-binding</keyword>
<dbReference type="Proteomes" id="UP001213015">
    <property type="component" value="Unassembled WGS sequence"/>
</dbReference>
<dbReference type="CDD" id="cd03228">
    <property type="entry name" value="ABCC_MRP_Like"/>
    <property type="match status" value="1"/>
</dbReference>
<dbReference type="PROSITE" id="PS00211">
    <property type="entry name" value="ABC_TRANSPORTER_1"/>
    <property type="match status" value="1"/>
</dbReference>
<keyword evidence="7" id="KW-0694">RNA-binding</keyword>
<dbReference type="SUPFAM" id="SSF90123">
    <property type="entry name" value="ABC transporter transmembrane region"/>
    <property type="match status" value="1"/>
</dbReference>
<evidence type="ECO:0000256" key="2">
    <source>
        <dbReference type="ARBA" id="ARBA00022692"/>
    </source>
</evidence>
<dbReference type="InterPro" id="IPR003593">
    <property type="entry name" value="AAA+_ATPase"/>
</dbReference>
<dbReference type="RefSeq" id="WP_034535762.1">
    <property type="nucleotide sequence ID" value="NZ_CABMGH010000061.1"/>
</dbReference>
<dbReference type="GeneID" id="97459720"/>
<evidence type="ECO:0000256" key="1">
    <source>
        <dbReference type="ARBA" id="ARBA00004651"/>
    </source>
</evidence>
<dbReference type="PANTHER" id="PTHR43394">
    <property type="entry name" value="ATP-DEPENDENT PERMEASE MDL1, MITOCHONDRIAL"/>
    <property type="match status" value="1"/>
</dbReference>
<dbReference type="PROSITE" id="PS50929">
    <property type="entry name" value="ABC_TM1F"/>
    <property type="match status" value="1"/>
</dbReference>
<feature type="domain" description="ABC transmembrane type-1" evidence="10">
    <location>
        <begin position="15"/>
        <end position="291"/>
    </location>
</feature>
<accession>A0AAP3GV05</accession>
<dbReference type="PANTHER" id="PTHR43394:SF1">
    <property type="entry name" value="ATP-BINDING CASSETTE SUB-FAMILY B MEMBER 10, MITOCHONDRIAL"/>
    <property type="match status" value="1"/>
</dbReference>
<dbReference type="GO" id="GO:0005886">
    <property type="term" value="C:plasma membrane"/>
    <property type="evidence" value="ECO:0007669"/>
    <property type="project" value="UniProtKB-SubCell"/>
</dbReference>
<dbReference type="GO" id="GO:0016887">
    <property type="term" value="F:ATP hydrolysis activity"/>
    <property type="evidence" value="ECO:0007669"/>
    <property type="project" value="InterPro"/>
</dbReference>
<dbReference type="PROSITE" id="PS50889">
    <property type="entry name" value="S4"/>
    <property type="match status" value="1"/>
</dbReference>
<dbReference type="Pfam" id="PF00005">
    <property type="entry name" value="ABC_tran"/>
    <property type="match status" value="1"/>
</dbReference>
<evidence type="ECO:0000256" key="4">
    <source>
        <dbReference type="ARBA" id="ARBA00022840"/>
    </source>
</evidence>
<dbReference type="InterPro" id="IPR025662">
    <property type="entry name" value="Sigma_54_int_dom_ATP-bd_1"/>
</dbReference>
<evidence type="ECO:0000313" key="11">
    <source>
        <dbReference type="EMBL" id="MCZ3844044.1"/>
    </source>
</evidence>
<dbReference type="InterPro" id="IPR011527">
    <property type="entry name" value="ABC1_TM_dom"/>
</dbReference>
<name>A0AAP3GV05_9LACO</name>
<feature type="transmembrane region" description="Helical" evidence="8">
    <location>
        <begin position="134"/>
        <end position="162"/>
    </location>
</feature>
<gene>
    <name evidence="11" type="ORF">L2422_00710</name>
</gene>
<dbReference type="AlphaFoldDB" id="A0AAP3GV05"/>
<dbReference type="Gene3D" id="1.20.1560.10">
    <property type="entry name" value="ABC transporter type 1, transmembrane domain"/>
    <property type="match status" value="1"/>
</dbReference>
<evidence type="ECO:0000313" key="12">
    <source>
        <dbReference type="Proteomes" id="UP001213015"/>
    </source>
</evidence>
<evidence type="ECO:0000256" key="3">
    <source>
        <dbReference type="ARBA" id="ARBA00022741"/>
    </source>
</evidence>
<dbReference type="InterPro" id="IPR039421">
    <property type="entry name" value="Type_1_exporter"/>
</dbReference>
<dbReference type="Pfam" id="PF00664">
    <property type="entry name" value="ABC_membrane"/>
    <property type="match status" value="1"/>
</dbReference>
<dbReference type="Gene3D" id="3.40.50.300">
    <property type="entry name" value="P-loop containing nucleotide triphosphate hydrolases"/>
    <property type="match status" value="1"/>
</dbReference>
<dbReference type="PROSITE" id="PS00675">
    <property type="entry name" value="SIGMA54_INTERACT_1"/>
    <property type="match status" value="1"/>
</dbReference>
<organism evidence="11 12">
    <name type="scientific">Lactobacillus mulieris</name>
    <dbReference type="NCBI Taxonomy" id="2508708"/>
    <lineage>
        <taxon>Bacteria</taxon>
        <taxon>Bacillati</taxon>
        <taxon>Bacillota</taxon>
        <taxon>Bacilli</taxon>
        <taxon>Lactobacillales</taxon>
        <taxon>Lactobacillaceae</taxon>
        <taxon>Lactobacillus</taxon>
    </lineage>
</organism>
<dbReference type="InterPro" id="IPR003439">
    <property type="entry name" value="ABC_transporter-like_ATP-bd"/>
</dbReference>
<dbReference type="GO" id="GO:0015421">
    <property type="term" value="F:ABC-type oligopeptide transporter activity"/>
    <property type="evidence" value="ECO:0007669"/>
    <property type="project" value="TreeGrafter"/>
</dbReference>
<evidence type="ECO:0000256" key="7">
    <source>
        <dbReference type="PROSITE-ProRule" id="PRU00182"/>
    </source>
</evidence>
<keyword evidence="4 11" id="KW-0067">ATP-binding</keyword>
<feature type="transmembrane region" description="Helical" evidence="8">
    <location>
        <begin position="234"/>
        <end position="256"/>
    </location>
</feature>
<feature type="transmembrane region" description="Helical" evidence="8">
    <location>
        <begin position="12"/>
        <end position="38"/>
    </location>
</feature>
<evidence type="ECO:0000259" key="10">
    <source>
        <dbReference type="PROSITE" id="PS50929"/>
    </source>
</evidence>
<dbReference type="EMBL" id="JAKHLF010000001">
    <property type="protein sequence ID" value="MCZ3844044.1"/>
    <property type="molecule type" value="Genomic_DNA"/>
</dbReference>
<feature type="transmembrane region" description="Helical" evidence="8">
    <location>
        <begin position="50"/>
        <end position="70"/>
    </location>
</feature>
<proteinExistence type="predicted"/>
<evidence type="ECO:0000256" key="6">
    <source>
        <dbReference type="ARBA" id="ARBA00023136"/>
    </source>
</evidence>
<feature type="transmembrane region" description="Helical" evidence="8">
    <location>
        <begin position="262"/>
        <end position="283"/>
    </location>
</feature>
<evidence type="ECO:0000259" key="9">
    <source>
        <dbReference type="PROSITE" id="PS50893"/>
    </source>
</evidence>
<dbReference type="PROSITE" id="PS50893">
    <property type="entry name" value="ABC_TRANSPORTER_2"/>
    <property type="match status" value="1"/>
</dbReference>
<feature type="domain" description="ABC transporter" evidence="9">
    <location>
        <begin position="319"/>
        <end position="525"/>
    </location>
</feature>
<reference evidence="11" key="1">
    <citation type="submission" date="2022-01" db="EMBL/GenBank/DDBJ databases">
        <title>VMRC isolate genome collection.</title>
        <authorList>
            <person name="France M."/>
            <person name="Rutt L."/>
            <person name="Humphrys M."/>
            <person name="Ravel J."/>
        </authorList>
    </citation>
    <scope>NUCLEOTIDE SEQUENCE</scope>
    <source>
        <strain evidence="11">C0127B5</strain>
    </source>
</reference>
<dbReference type="InterPro" id="IPR027417">
    <property type="entry name" value="P-loop_NTPase"/>
</dbReference>
<dbReference type="InterPro" id="IPR017871">
    <property type="entry name" value="ABC_transporter-like_CS"/>
</dbReference>
<evidence type="ECO:0000256" key="8">
    <source>
        <dbReference type="SAM" id="Phobius"/>
    </source>
</evidence>
<sequence>MNLKGLLKINYLQSFLLVFLLIFTSILTTSSTYVFKFLINSLSERDFKDFLAYLLVTVLLAVITGIGKGWTNYSFEKIKQAYLHQIRARLVKSYYYQNCHDISKMQNELSNNLKTLSDNFAQANYEIAVNSISFFLSLGVLLTLHWGLILITFFCFSLIMLAPKLLENYLARASKKVADKNQLLLKNAHNWLGGIEEIRRYHKKHKLTNELGQVAGKFEKAQLNEQKAMQFADFFNSGLNIGAQTLLAASAAILFFAHQLDLGSTMVASYFAFNIFASLGTLINQYMKLKSSRDLNQEILLSQKFKPILDNENEAVGGVKGQNLLFKYQNGEEIRYPDFEIKPGDKVLVTGESGVGKSTLFKLIIGELKPVAGQINFFKQNGQEIKNRNLDMLYLAQDAKLFPVSILDNITMFKNLAIDKVQKACKLVDFDRDLAVLPQGLSTIVNLANENLSGGQMQKIVLARASLHDTKFLLLDEATSAIDSKTSFDIFKNLLQREITIVVIAHNLPAETKKLFTHQIHLEKG</sequence>
<comment type="subcellular location">
    <subcellularLocation>
        <location evidence="1">Cell membrane</location>
        <topology evidence="1">Multi-pass membrane protein</topology>
    </subcellularLocation>
</comment>
<dbReference type="GO" id="GO:0003723">
    <property type="term" value="F:RNA binding"/>
    <property type="evidence" value="ECO:0007669"/>
    <property type="project" value="UniProtKB-KW"/>
</dbReference>
<dbReference type="GO" id="GO:0005524">
    <property type="term" value="F:ATP binding"/>
    <property type="evidence" value="ECO:0007669"/>
    <property type="project" value="UniProtKB-KW"/>
</dbReference>
<evidence type="ECO:0000256" key="5">
    <source>
        <dbReference type="ARBA" id="ARBA00022989"/>
    </source>
</evidence>
<comment type="caution">
    <text evidence="11">The sequence shown here is derived from an EMBL/GenBank/DDBJ whole genome shotgun (WGS) entry which is preliminary data.</text>
</comment>
<dbReference type="SMART" id="SM00382">
    <property type="entry name" value="AAA"/>
    <property type="match status" value="1"/>
</dbReference>
<protein>
    <submittedName>
        <fullName evidence="11">ABC transporter ATP-binding protein/permease</fullName>
    </submittedName>
</protein>
<keyword evidence="6 8" id="KW-0472">Membrane</keyword>
<keyword evidence="2 8" id="KW-0812">Transmembrane</keyword>